<comment type="caution">
    <text evidence="5">The sequence shown here is derived from an EMBL/GenBank/DDBJ whole genome shotgun (WGS) entry which is preliminary data.</text>
</comment>
<dbReference type="InterPro" id="IPR015943">
    <property type="entry name" value="WD40/YVTN_repeat-like_dom_sf"/>
</dbReference>
<evidence type="ECO:0000313" key="6">
    <source>
        <dbReference type="Proteomes" id="UP000023152"/>
    </source>
</evidence>
<dbReference type="PANTHER" id="PTHR22847">
    <property type="entry name" value="WD40 REPEAT PROTEIN"/>
    <property type="match status" value="1"/>
</dbReference>
<dbReference type="SMART" id="SM00320">
    <property type="entry name" value="WD40"/>
    <property type="match status" value="1"/>
</dbReference>
<evidence type="ECO:0000256" key="4">
    <source>
        <dbReference type="SAM" id="Coils"/>
    </source>
</evidence>
<reference evidence="5 6" key="1">
    <citation type="journal article" date="2013" name="Curr. Biol.">
        <title>The Genome of the Foraminiferan Reticulomyxa filosa.</title>
        <authorList>
            <person name="Glockner G."/>
            <person name="Hulsmann N."/>
            <person name="Schleicher M."/>
            <person name="Noegel A.A."/>
            <person name="Eichinger L."/>
            <person name="Gallinger C."/>
            <person name="Pawlowski J."/>
            <person name="Sierra R."/>
            <person name="Euteneuer U."/>
            <person name="Pillet L."/>
            <person name="Moustafa A."/>
            <person name="Platzer M."/>
            <person name="Groth M."/>
            <person name="Szafranski K."/>
            <person name="Schliwa M."/>
        </authorList>
    </citation>
    <scope>NUCLEOTIDE SEQUENCE [LARGE SCALE GENOMIC DNA]</scope>
</reference>
<keyword evidence="1 3" id="KW-0853">WD repeat</keyword>
<dbReference type="PROSITE" id="PS50082">
    <property type="entry name" value="WD_REPEATS_2"/>
    <property type="match status" value="1"/>
</dbReference>
<dbReference type="EMBL" id="ASPP01029243">
    <property type="protein sequence ID" value="ETO04529.1"/>
    <property type="molecule type" value="Genomic_DNA"/>
</dbReference>
<dbReference type="Proteomes" id="UP000023152">
    <property type="component" value="Unassembled WGS sequence"/>
</dbReference>
<sequence>MERDSQNELLKIVKSQDYEQLIQKLKYQHKEKEKEANQKEINQYSTLSSSSTFAFDLSISSSKLINAFTGHNNIVSCDKTIRIWDIETTKQLNIFKGHEHYVNSIKYGSNELLNTILSGSNDKSIRLWDI</sequence>
<evidence type="ECO:0000256" key="3">
    <source>
        <dbReference type="PROSITE-ProRule" id="PRU00221"/>
    </source>
</evidence>
<proteinExistence type="predicted"/>
<dbReference type="SUPFAM" id="SSF50978">
    <property type="entry name" value="WD40 repeat-like"/>
    <property type="match status" value="1"/>
</dbReference>
<gene>
    <name evidence="5" type="ORF">RFI_32870</name>
</gene>
<dbReference type="Gene3D" id="2.130.10.10">
    <property type="entry name" value="YVTN repeat-like/Quinoprotein amine dehydrogenase"/>
    <property type="match status" value="1"/>
</dbReference>
<keyword evidence="2" id="KW-0677">Repeat</keyword>
<dbReference type="InterPro" id="IPR001680">
    <property type="entry name" value="WD40_rpt"/>
</dbReference>
<evidence type="ECO:0000256" key="2">
    <source>
        <dbReference type="ARBA" id="ARBA00022737"/>
    </source>
</evidence>
<evidence type="ECO:0000256" key="1">
    <source>
        <dbReference type="ARBA" id="ARBA00022574"/>
    </source>
</evidence>
<dbReference type="InterPro" id="IPR036322">
    <property type="entry name" value="WD40_repeat_dom_sf"/>
</dbReference>
<dbReference type="PROSITE" id="PS00678">
    <property type="entry name" value="WD_REPEATS_1"/>
    <property type="match status" value="1"/>
</dbReference>
<dbReference type="GO" id="GO:1990234">
    <property type="term" value="C:transferase complex"/>
    <property type="evidence" value="ECO:0007669"/>
    <property type="project" value="UniProtKB-ARBA"/>
</dbReference>
<dbReference type="Pfam" id="PF00400">
    <property type="entry name" value="WD40"/>
    <property type="match status" value="1"/>
</dbReference>
<name>X6LSB9_RETFI</name>
<dbReference type="AlphaFoldDB" id="X6LSB9"/>
<evidence type="ECO:0000313" key="5">
    <source>
        <dbReference type="EMBL" id="ETO04529.1"/>
    </source>
</evidence>
<keyword evidence="6" id="KW-1185">Reference proteome</keyword>
<feature type="repeat" description="WD" evidence="3">
    <location>
        <begin position="95"/>
        <end position="130"/>
    </location>
</feature>
<feature type="coiled-coil region" evidence="4">
    <location>
        <begin position="15"/>
        <end position="42"/>
    </location>
</feature>
<dbReference type="PANTHER" id="PTHR22847:SF637">
    <property type="entry name" value="WD REPEAT DOMAIN 5B"/>
    <property type="match status" value="1"/>
</dbReference>
<dbReference type="InterPro" id="IPR019775">
    <property type="entry name" value="WD40_repeat_CS"/>
</dbReference>
<protein>
    <submittedName>
        <fullName evidence="5">Uncharacterized protein</fullName>
    </submittedName>
</protein>
<organism evidence="5 6">
    <name type="scientific">Reticulomyxa filosa</name>
    <dbReference type="NCBI Taxonomy" id="46433"/>
    <lineage>
        <taxon>Eukaryota</taxon>
        <taxon>Sar</taxon>
        <taxon>Rhizaria</taxon>
        <taxon>Retaria</taxon>
        <taxon>Foraminifera</taxon>
        <taxon>Monothalamids</taxon>
        <taxon>Reticulomyxidae</taxon>
        <taxon>Reticulomyxa</taxon>
    </lineage>
</organism>
<dbReference type="PROSITE" id="PS50294">
    <property type="entry name" value="WD_REPEATS_REGION"/>
    <property type="match status" value="1"/>
</dbReference>
<accession>X6LSB9</accession>
<keyword evidence="4" id="KW-0175">Coiled coil</keyword>